<dbReference type="InterPro" id="IPR051781">
    <property type="entry name" value="Metallo-dep_Hydrolase"/>
</dbReference>
<dbReference type="InterPro" id="IPR011059">
    <property type="entry name" value="Metal-dep_hydrolase_composite"/>
</dbReference>
<gene>
    <name evidence="2" type="ORF">PQJ73_13625</name>
</gene>
<dbReference type="GO" id="GO:0016787">
    <property type="term" value="F:hydrolase activity"/>
    <property type="evidence" value="ECO:0007669"/>
    <property type="project" value="UniProtKB-KW"/>
</dbReference>
<dbReference type="Proteomes" id="UP001165652">
    <property type="component" value="Unassembled WGS sequence"/>
</dbReference>
<comment type="caution">
    <text evidence="2">The sequence shown here is derived from an EMBL/GenBank/DDBJ whole genome shotgun (WGS) entry which is preliminary data.</text>
</comment>
<dbReference type="NCBIfam" id="NF011984">
    <property type="entry name" value="PRK15446.1-5"/>
    <property type="match status" value="1"/>
</dbReference>
<dbReference type="EC" id="3.6.1.63" evidence="2"/>
<dbReference type="SUPFAM" id="SSF51338">
    <property type="entry name" value="Composite domain of metallo-dependent hydrolases"/>
    <property type="match status" value="1"/>
</dbReference>
<dbReference type="NCBIfam" id="NF011990">
    <property type="entry name" value="PRK15446.2-6"/>
    <property type="match status" value="1"/>
</dbReference>
<keyword evidence="2" id="KW-0378">Hydrolase</keyword>
<dbReference type="SUPFAM" id="SSF51556">
    <property type="entry name" value="Metallo-dependent hydrolases"/>
    <property type="match status" value="1"/>
</dbReference>
<evidence type="ECO:0000313" key="3">
    <source>
        <dbReference type="Proteomes" id="UP001165652"/>
    </source>
</evidence>
<reference evidence="2" key="2">
    <citation type="submission" date="2023-02" db="EMBL/GenBank/DDBJ databases">
        <authorList>
            <person name="Rayyan A."/>
            <person name="Meyer T."/>
            <person name="Kyndt J.A."/>
        </authorList>
    </citation>
    <scope>NUCLEOTIDE SEQUENCE</scope>
    <source>
        <strain evidence="2">DSM 9987</strain>
    </source>
</reference>
<dbReference type="Gene3D" id="3.20.20.140">
    <property type="entry name" value="Metal-dependent hydrolases"/>
    <property type="match status" value="1"/>
</dbReference>
<evidence type="ECO:0000313" key="2">
    <source>
        <dbReference type="EMBL" id="MDC7786729.1"/>
    </source>
</evidence>
<dbReference type="InterPro" id="IPR012696">
    <property type="entry name" value="PhnM"/>
</dbReference>
<dbReference type="Pfam" id="PF07969">
    <property type="entry name" value="Amidohydro_3"/>
    <property type="match status" value="1"/>
</dbReference>
<dbReference type="PIRSF" id="PIRSF038971">
    <property type="entry name" value="PhnM"/>
    <property type="match status" value="1"/>
</dbReference>
<organism evidence="2 3">
    <name type="scientific">Rhodoplanes tepidamans</name>
    <name type="common">Rhodoplanes cryptolactis</name>
    <dbReference type="NCBI Taxonomy" id="200616"/>
    <lineage>
        <taxon>Bacteria</taxon>
        <taxon>Pseudomonadati</taxon>
        <taxon>Pseudomonadota</taxon>
        <taxon>Alphaproteobacteria</taxon>
        <taxon>Hyphomicrobiales</taxon>
        <taxon>Nitrobacteraceae</taxon>
        <taxon>Rhodoplanes</taxon>
    </lineage>
</organism>
<evidence type="ECO:0000259" key="1">
    <source>
        <dbReference type="Pfam" id="PF07969"/>
    </source>
</evidence>
<dbReference type="PANTHER" id="PTHR43135:SF3">
    <property type="entry name" value="ALPHA-D-RIBOSE 1-METHYLPHOSPHONATE 5-TRIPHOSPHATE DIPHOSPHATASE"/>
    <property type="match status" value="1"/>
</dbReference>
<proteinExistence type="predicted"/>
<dbReference type="InterPro" id="IPR013108">
    <property type="entry name" value="Amidohydro_3"/>
</dbReference>
<dbReference type="PANTHER" id="PTHR43135">
    <property type="entry name" value="ALPHA-D-RIBOSE 1-METHYLPHOSPHONATE 5-TRIPHOSPHATE DIPHOSPHATASE"/>
    <property type="match status" value="1"/>
</dbReference>
<sequence length="384" mass="40962">MTEPADLLLVNARLVLADRVIERGWVAAVAGRIVEIGEGTAPEPGEDCGGDLVMPGLIELHTDHIEAHYMPRPSVTWPAAAAVVAYDGQIATSGITTVLDSLRVWREEGADEVAGEAATLAQAIDAARGAGLLRVEHFLHLRCEVPMPHAVRETEELIHRPDVRLLSLMDHTPGQRQFRDEAKLRAYYRGKKAGISDAELDALFARRVEFQAAHAQANYAALVALAQARGVPLASHDDTTLAHVEDAVRDRIAVAEFPTTPDAAVALHGAGVRVLMGAPNLVRGGSHTGNVATVDLARAGVLDILSSDYVPSSLLFAVLRLPEIVPAVDLPAAVRTATKAPAEAVGLSDRGEIAVGKRADLIRVRWVDGLCAVRRVFCAGRRVA</sequence>
<dbReference type="EMBL" id="JAQQLI010000019">
    <property type="protein sequence ID" value="MDC7786729.1"/>
    <property type="molecule type" value="Genomic_DNA"/>
</dbReference>
<feature type="domain" description="Amidohydrolase 3" evidence="1">
    <location>
        <begin position="116"/>
        <end position="362"/>
    </location>
</feature>
<accession>A0ABT5JAP1</accession>
<dbReference type="Gene3D" id="2.30.40.10">
    <property type="entry name" value="Urease, subunit C, domain 1"/>
    <property type="match status" value="1"/>
</dbReference>
<dbReference type="RefSeq" id="WP_272777577.1">
    <property type="nucleotide sequence ID" value="NZ_JAQQLI010000019.1"/>
</dbReference>
<protein>
    <submittedName>
        <fullName evidence="2">Alpha-D-ribose 1-methylphosphonate 5-triphosphate diphosphatase</fullName>
        <ecNumber evidence="2">3.6.1.63</ecNumber>
    </submittedName>
</protein>
<dbReference type="NCBIfam" id="TIGR02318">
    <property type="entry name" value="phosphono_phnM"/>
    <property type="match status" value="1"/>
</dbReference>
<keyword evidence="3" id="KW-1185">Reference proteome</keyword>
<reference evidence="2" key="1">
    <citation type="journal article" date="2023" name="Microbiol Resour">
        <title>Genome Sequences of Rhodoplanes serenus and Two Thermotolerant Strains, Rhodoplanes tepidamans and 'Rhodoplanes cryptolactis,' Further Refine the Genus.</title>
        <authorList>
            <person name="Rayyan A.A."/>
            <person name="Kyndt J.A."/>
        </authorList>
    </citation>
    <scope>NUCLEOTIDE SEQUENCE</scope>
    <source>
        <strain evidence="2">DSM 9987</strain>
    </source>
</reference>
<dbReference type="InterPro" id="IPR032466">
    <property type="entry name" value="Metal_Hydrolase"/>
</dbReference>
<dbReference type="NCBIfam" id="NF011983">
    <property type="entry name" value="PRK15446.1-4"/>
    <property type="match status" value="1"/>
</dbReference>
<name>A0ABT5JAP1_RHOTP</name>